<gene>
    <name evidence="3" type="ORF">DFH08DRAFT_978410</name>
</gene>
<name>A0AAD6YYL6_9AGAR</name>
<proteinExistence type="predicted"/>
<keyword evidence="1" id="KW-0812">Transmembrane</keyword>
<keyword evidence="4" id="KW-1185">Reference proteome</keyword>
<dbReference type="AlphaFoldDB" id="A0AAD6YYL6"/>
<comment type="caution">
    <text evidence="3">The sequence shown here is derived from an EMBL/GenBank/DDBJ whole genome shotgun (WGS) entry which is preliminary data.</text>
</comment>
<evidence type="ECO:0008006" key="5">
    <source>
        <dbReference type="Google" id="ProtNLM"/>
    </source>
</evidence>
<keyword evidence="2" id="KW-0732">Signal</keyword>
<reference evidence="3" key="1">
    <citation type="submission" date="2023-03" db="EMBL/GenBank/DDBJ databases">
        <title>Massive genome expansion in bonnet fungi (Mycena s.s.) driven by repeated elements and novel gene families across ecological guilds.</title>
        <authorList>
            <consortium name="Lawrence Berkeley National Laboratory"/>
            <person name="Harder C.B."/>
            <person name="Miyauchi S."/>
            <person name="Viragh M."/>
            <person name="Kuo A."/>
            <person name="Thoen E."/>
            <person name="Andreopoulos B."/>
            <person name="Lu D."/>
            <person name="Skrede I."/>
            <person name="Drula E."/>
            <person name="Henrissat B."/>
            <person name="Morin E."/>
            <person name="Kohler A."/>
            <person name="Barry K."/>
            <person name="LaButti K."/>
            <person name="Morin E."/>
            <person name="Salamov A."/>
            <person name="Lipzen A."/>
            <person name="Mereny Z."/>
            <person name="Hegedus B."/>
            <person name="Baldrian P."/>
            <person name="Stursova M."/>
            <person name="Weitz H."/>
            <person name="Taylor A."/>
            <person name="Grigoriev I.V."/>
            <person name="Nagy L.G."/>
            <person name="Martin F."/>
            <person name="Kauserud H."/>
        </authorList>
    </citation>
    <scope>NUCLEOTIDE SEQUENCE</scope>
    <source>
        <strain evidence="3">CBHHK002</strain>
    </source>
</reference>
<dbReference type="Proteomes" id="UP001218218">
    <property type="component" value="Unassembled WGS sequence"/>
</dbReference>
<keyword evidence="1" id="KW-0472">Membrane</keyword>
<feature type="signal peptide" evidence="2">
    <location>
        <begin position="1"/>
        <end position="23"/>
    </location>
</feature>
<dbReference type="EMBL" id="JARIHO010000126">
    <property type="protein sequence ID" value="KAJ7301804.1"/>
    <property type="molecule type" value="Genomic_DNA"/>
</dbReference>
<keyword evidence="1" id="KW-1133">Transmembrane helix</keyword>
<evidence type="ECO:0000313" key="3">
    <source>
        <dbReference type="EMBL" id="KAJ7301804.1"/>
    </source>
</evidence>
<organism evidence="3 4">
    <name type="scientific">Mycena albidolilacea</name>
    <dbReference type="NCBI Taxonomy" id="1033008"/>
    <lineage>
        <taxon>Eukaryota</taxon>
        <taxon>Fungi</taxon>
        <taxon>Dikarya</taxon>
        <taxon>Basidiomycota</taxon>
        <taxon>Agaricomycotina</taxon>
        <taxon>Agaricomycetes</taxon>
        <taxon>Agaricomycetidae</taxon>
        <taxon>Agaricales</taxon>
        <taxon>Marasmiineae</taxon>
        <taxon>Mycenaceae</taxon>
        <taxon>Mycena</taxon>
    </lineage>
</organism>
<sequence>MLALSVSSLVVLVSLTVPAVSLANASIPHIPYFHTIPPPPSTWQELATSHFYIPLILLASVLGRFIGIPAITVYGYGRVLYG</sequence>
<evidence type="ECO:0000256" key="1">
    <source>
        <dbReference type="SAM" id="Phobius"/>
    </source>
</evidence>
<evidence type="ECO:0000313" key="4">
    <source>
        <dbReference type="Proteomes" id="UP001218218"/>
    </source>
</evidence>
<feature type="transmembrane region" description="Helical" evidence="1">
    <location>
        <begin position="49"/>
        <end position="76"/>
    </location>
</feature>
<feature type="chain" id="PRO_5042142850" description="Photosystem I reaction center subunit VIII" evidence="2">
    <location>
        <begin position="24"/>
        <end position="82"/>
    </location>
</feature>
<protein>
    <recommendedName>
        <fullName evidence="5">Photosystem I reaction center subunit VIII</fullName>
    </recommendedName>
</protein>
<accession>A0AAD6YYL6</accession>
<evidence type="ECO:0000256" key="2">
    <source>
        <dbReference type="SAM" id="SignalP"/>
    </source>
</evidence>